<sequence length="161" mass="18015">MPHLGLLEVHLIGGKGMRNVEFLGKNDPYAILTYKTQNQKSKTQEGGGSNPVWKQKFYFKVDEEIDDVVIRVFDEDKQTADDALGEARIPLTRVLEEHEVPATFYDLIQSAGKVHGQVEAALKFISKEEGLPHMRGSKNGHYISHVHVEGPYGEDNAGGWQ</sequence>
<dbReference type="EMBL" id="CM035436">
    <property type="protein sequence ID" value="KAH7288057.1"/>
    <property type="molecule type" value="Genomic_DNA"/>
</dbReference>
<evidence type="ECO:0000256" key="1">
    <source>
        <dbReference type="ARBA" id="ARBA00022723"/>
    </source>
</evidence>
<keyword evidence="1" id="KW-0479">Metal-binding</keyword>
<gene>
    <name evidence="4" type="ORF">KP509_31G009800</name>
</gene>
<feature type="domain" description="C2" evidence="3">
    <location>
        <begin position="1"/>
        <end position="104"/>
    </location>
</feature>
<name>A0A8T2QW08_CERRI</name>
<evidence type="ECO:0000313" key="4">
    <source>
        <dbReference type="EMBL" id="KAH7288057.1"/>
    </source>
</evidence>
<evidence type="ECO:0000259" key="3">
    <source>
        <dbReference type="PROSITE" id="PS50004"/>
    </source>
</evidence>
<dbReference type="PROSITE" id="PS50004">
    <property type="entry name" value="C2"/>
    <property type="match status" value="1"/>
</dbReference>
<keyword evidence="2" id="KW-0106">Calcium</keyword>
<comment type="caution">
    <text evidence="4">The sequence shown here is derived from an EMBL/GenBank/DDBJ whole genome shotgun (WGS) entry which is preliminary data.</text>
</comment>
<dbReference type="InterPro" id="IPR035892">
    <property type="entry name" value="C2_domain_sf"/>
</dbReference>
<organism evidence="4 5">
    <name type="scientific">Ceratopteris richardii</name>
    <name type="common">Triangle waterfern</name>
    <dbReference type="NCBI Taxonomy" id="49495"/>
    <lineage>
        <taxon>Eukaryota</taxon>
        <taxon>Viridiplantae</taxon>
        <taxon>Streptophyta</taxon>
        <taxon>Embryophyta</taxon>
        <taxon>Tracheophyta</taxon>
        <taxon>Polypodiopsida</taxon>
        <taxon>Polypodiidae</taxon>
        <taxon>Polypodiales</taxon>
        <taxon>Pteridineae</taxon>
        <taxon>Pteridaceae</taxon>
        <taxon>Parkerioideae</taxon>
        <taxon>Ceratopteris</taxon>
    </lineage>
</organism>
<protein>
    <recommendedName>
        <fullName evidence="3">C2 domain-containing protein</fullName>
    </recommendedName>
</protein>
<dbReference type="SUPFAM" id="SSF49562">
    <property type="entry name" value="C2 domain (Calcium/lipid-binding domain, CaLB)"/>
    <property type="match status" value="1"/>
</dbReference>
<dbReference type="OrthoDB" id="419768at2759"/>
<dbReference type="SMART" id="SM00239">
    <property type="entry name" value="C2"/>
    <property type="match status" value="1"/>
</dbReference>
<proteinExistence type="predicted"/>
<dbReference type="PANTHER" id="PTHR46502">
    <property type="entry name" value="C2 DOMAIN-CONTAINING"/>
    <property type="match status" value="1"/>
</dbReference>
<dbReference type="OMA" id="HEVPATF"/>
<keyword evidence="5" id="KW-1185">Reference proteome</keyword>
<evidence type="ECO:0000313" key="5">
    <source>
        <dbReference type="Proteomes" id="UP000825935"/>
    </source>
</evidence>
<reference evidence="4" key="1">
    <citation type="submission" date="2021-08" db="EMBL/GenBank/DDBJ databases">
        <title>WGS assembly of Ceratopteris richardii.</title>
        <authorList>
            <person name="Marchant D.B."/>
            <person name="Chen G."/>
            <person name="Jenkins J."/>
            <person name="Shu S."/>
            <person name="Leebens-Mack J."/>
            <person name="Grimwood J."/>
            <person name="Schmutz J."/>
            <person name="Soltis P."/>
            <person name="Soltis D."/>
            <person name="Chen Z.-H."/>
        </authorList>
    </citation>
    <scope>NUCLEOTIDE SEQUENCE</scope>
    <source>
        <strain evidence="4">Whitten #5841</strain>
        <tissue evidence="4">Leaf</tissue>
    </source>
</reference>
<dbReference type="Pfam" id="PF00168">
    <property type="entry name" value="C2"/>
    <property type="match status" value="1"/>
</dbReference>
<dbReference type="Proteomes" id="UP000825935">
    <property type="component" value="Chromosome 31"/>
</dbReference>
<dbReference type="PANTHER" id="PTHR46502:SF2">
    <property type="entry name" value="16 KDA PHLOEM PROTEIN 2"/>
    <property type="match status" value="1"/>
</dbReference>
<dbReference type="GO" id="GO:0046872">
    <property type="term" value="F:metal ion binding"/>
    <property type="evidence" value="ECO:0007669"/>
    <property type="project" value="UniProtKB-KW"/>
</dbReference>
<accession>A0A8T2QW08</accession>
<dbReference type="InterPro" id="IPR000008">
    <property type="entry name" value="C2_dom"/>
</dbReference>
<evidence type="ECO:0000256" key="2">
    <source>
        <dbReference type="ARBA" id="ARBA00022837"/>
    </source>
</evidence>
<dbReference type="AlphaFoldDB" id="A0A8T2QW08"/>
<dbReference type="Gene3D" id="2.60.40.150">
    <property type="entry name" value="C2 domain"/>
    <property type="match status" value="1"/>
</dbReference>